<dbReference type="Proteomes" id="UP000499080">
    <property type="component" value="Unassembled WGS sequence"/>
</dbReference>
<keyword evidence="2" id="KW-1185">Reference proteome</keyword>
<name>A0A4Y2K8K1_ARAVE</name>
<protein>
    <submittedName>
        <fullName evidence="1">Uncharacterized protein</fullName>
    </submittedName>
</protein>
<reference evidence="1 2" key="1">
    <citation type="journal article" date="2019" name="Sci. Rep.">
        <title>Orb-weaving spider Araneus ventricosus genome elucidates the spidroin gene catalogue.</title>
        <authorList>
            <person name="Kono N."/>
            <person name="Nakamura H."/>
            <person name="Ohtoshi R."/>
            <person name="Moran D.A.P."/>
            <person name="Shinohara A."/>
            <person name="Yoshida Y."/>
            <person name="Fujiwara M."/>
            <person name="Mori M."/>
            <person name="Tomita M."/>
            <person name="Arakawa K."/>
        </authorList>
    </citation>
    <scope>NUCLEOTIDE SEQUENCE [LARGE SCALE GENOMIC DNA]</scope>
</reference>
<evidence type="ECO:0000313" key="2">
    <source>
        <dbReference type="Proteomes" id="UP000499080"/>
    </source>
</evidence>
<dbReference type="AlphaFoldDB" id="A0A4Y2K8K1"/>
<organism evidence="1 2">
    <name type="scientific">Araneus ventricosus</name>
    <name type="common">Orbweaver spider</name>
    <name type="synonym">Epeira ventricosa</name>
    <dbReference type="NCBI Taxonomy" id="182803"/>
    <lineage>
        <taxon>Eukaryota</taxon>
        <taxon>Metazoa</taxon>
        <taxon>Ecdysozoa</taxon>
        <taxon>Arthropoda</taxon>
        <taxon>Chelicerata</taxon>
        <taxon>Arachnida</taxon>
        <taxon>Araneae</taxon>
        <taxon>Araneomorphae</taxon>
        <taxon>Entelegynae</taxon>
        <taxon>Araneoidea</taxon>
        <taxon>Araneidae</taxon>
        <taxon>Araneus</taxon>
    </lineage>
</organism>
<gene>
    <name evidence="1" type="ORF">AVEN_236805_1</name>
</gene>
<comment type="caution">
    <text evidence="1">The sequence shown here is derived from an EMBL/GenBank/DDBJ whole genome shotgun (WGS) entry which is preliminary data.</text>
</comment>
<sequence>MFGAFAIKHSLKDSLCNCFYFLIPMRKLKLHIQEGSALVHLERFAKDGLDFKFIHLSGSFTKALPIAAIPVYAYSRLQNKSPHLAGGFSLCERGSLSFSRIGFKFYDRMQLKENERRWISKLFHHNCQILFGDSNWRRVLVRDAPNGVDRCPCECPALYVNYS</sequence>
<proteinExistence type="predicted"/>
<accession>A0A4Y2K8K1</accession>
<dbReference type="EMBL" id="BGPR01004342">
    <property type="protein sequence ID" value="GBM98641.1"/>
    <property type="molecule type" value="Genomic_DNA"/>
</dbReference>
<evidence type="ECO:0000313" key="1">
    <source>
        <dbReference type="EMBL" id="GBM98641.1"/>
    </source>
</evidence>